<proteinExistence type="predicted"/>
<reference evidence="3 4" key="1">
    <citation type="submission" date="2018-10" db="EMBL/GenBank/DDBJ databases">
        <title>Oceanobacillus sp. YLB-02 draft genome.</title>
        <authorList>
            <person name="Yu L."/>
        </authorList>
    </citation>
    <scope>NUCLEOTIDE SEQUENCE [LARGE SCALE GENOMIC DNA]</scope>
    <source>
        <strain evidence="3 4">YLB-02</strain>
    </source>
</reference>
<dbReference type="PROSITE" id="PS51257">
    <property type="entry name" value="PROKAR_LIPOPROTEIN"/>
    <property type="match status" value="1"/>
</dbReference>
<organism evidence="3 4">
    <name type="scientific">Oceanobacillus piezotolerans</name>
    <dbReference type="NCBI Taxonomy" id="2448030"/>
    <lineage>
        <taxon>Bacteria</taxon>
        <taxon>Bacillati</taxon>
        <taxon>Bacillota</taxon>
        <taxon>Bacilli</taxon>
        <taxon>Bacillales</taxon>
        <taxon>Bacillaceae</taxon>
        <taxon>Oceanobacillus</taxon>
    </lineage>
</organism>
<accession>A0A498DN41</accession>
<dbReference type="InterPro" id="IPR019076">
    <property type="entry name" value="Spore_lipoprot_YhcN/YlaJ-like"/>
</dbReference>
<dbReference type="EMBL" id="RCHR01000003">
    <property type="protein sequence ID" value="RLL45162.1"/>
    <property type="molecule type" value="Genomic_DNA"/>
</dbReference>
<dbReference type="Proteomes" id="UP000270219">
    <property type="component" value="Unassembled WGS sequence"/>
</dbReference>
<feature type="compositionally biased region" description="Polar residues" evidence="2">
    <location>
        <begin position="39"/>
        <end position="53"/>
    </location>
</feature>
<dbReference type="AlphaFoldDB" id="A0A498DN41"/>
<evidence type="ECO:0000313" key="4">
    <source>
        <dbReference type="Proteomes" id="UP000270219"/>
    </source>
</evidence>
<gene>
    <name evidence="3" type="ORF">D8M04_09885</name>
</gene>
<feature type="coiled-coil region" evidence="1">
    <location>
        <begin position="121"/>
        <end position="151"/>
    </location>
</feature>
<evidence type="ECO:0000313" key="3">
    <source>
        <dbReference type="EMBL" id="RLL45162.1"/>
    </source>
</evidence>
<protein>
    <recommendedName>
        <fullName evidence="5">Sporulation protein</fullName>
    </recommendedName>
</protein>
<evidence type="ECO:0000256" key="1">
    <source>
        <dbReference type="SAM" id="Coils"/>
    </source>
</evidence>
<dbReference type="Pfam" id="PF09580">
    <property type="entry name" value="Spore_YhcN_YlaJ"/>
    <property type="match status" value="1"/>
</dbReference>
<evidence type="ECO:0008006" key="5">
    <source>
        <dbReference type="Google" id="ProtNLM"/>
    </source>
</evidence>
<evidence type="ECO:0000256" key="2">
    <source>
        <dbReference type="SAM" id="MobiDB-lite"/>
    </source>
</evidence>
<sequence>MMLKRYFILYILILSLLAACSNELSREQSPSQDIEVKHISSNQGSSQEPSNQAKDILSKNEDVTAVKAINNKDRMIIGVKVKHHKRFNLEKMKKKLTKKVEESFPDYKIELSTDKKIYLEIEKIEEKLQSNDLKSKELEKEIDRISKLSKEQT</sequence>
<dbReference type="OrthoDB" id="2967160at2"/>
<keyword evidence="1" id="KW-0175">Coiled coil</keyword>
<name>A0A498DN41_9BACI</name>
<comment type="caution">
    <text evidence="3">The sequence shown here is derived from an EMBL/GenBank/DDBJ whole genome shotgun (WGS) entry which is preliminary data.</text>
</comment>
<keyword evidence="4" id="KW-1185">Reference proteome</keyword>
<feature type="region of interest" description="Disordered" evidence="2">
    <location>
        <begin position="30"/>
        <end position="57"/>
    </location>
</feature>